<organism evidence="1 2">
    <name type="scientific">Sphingobium indicum BiD32</name>
    <dbReference type="NCBI Taxonomy" id="1301087"/>
    <lineage>
        <taxon>Bacteria</taxon>
        <taxon>Pseudomonadati</taxon>
        <taxon>Pseudomonadota</taxon>
        <taxon>Alphaproteobacteria</taxon>
        <taxon>Sphingomonadales</taxon>
        <taxon>Sphingomonadaceae</taxon>
        <taxon>Sphingobium</taxon>
    </lineage>
</organism>
<keyword evidence="2" id="KW-1185">Reference proteome</keyword>
<comment type="caution">
    <text evidence="1">The sequence shown here is derived from an EMBL/GenBank/DDBJ whole genome shotgun (WGS) entry which is preliminary data.</text>
</comment>
<proteinExistence type="predicted"/>
<dbReference type="EMBL" id="CAVK010000170">
    <property type="protein sequence ID" value="CCW19068.1"/>
    <property type="molecule type" value="Genomic_DNA"/>
</dbReference>
<name>N1MUP2_9SPHN</name>
<reference evidence="1 2" key="1">
    <citation type="submission" date="2013-03" db="EMBL/GenBank/DDBJ databases">
        <authorList>
            <person name="Le V."/>
        </authorList>
    </citation>
    <scope>NUCLEOTIDE SEQUENCE [LARGE SCALE GENOMIC DNA]</scope>
    <source>
        <strain evidence="1 2">BiD32</strain>
    </source>
</reference>
<sequence length="66" mass="7057">MRQAALGYALTRVILNIRGCSAETTRRSADPLPAKRAAASPCPTDLDGETGLIPFPLLEISMKARC</sequence>
<dbReference type="Proteomes" id="UP000013201">
    <property type="component" value="Unassembled WGS sequence"/>
</dbReference>
<evidence type="ECO:0000313" key="2">
    <source>
        <dbReference type="Proteomes" id="UP000013201"/>
    </source>
</evidence>
<dbReference type="AlphaFoldDB" id="N1MUP2"/>
<accession>N1MUP2</accession>
<evidence type="ECO:0000313" key="1">
    <source>
        <dbReference type="EMBL" id="CCW19068.1"/>
    </source>
</evidence>
<protein>
    <submittedName>
        <fullName evidence="1">Uncharacterized protein</fullName>
    </submittedName>
</protein>
<reference evidence="2" key="2">
    <citation type="submission" date="2013-04" db="EMBL/GenBank/DDBJ databases">
        <title>Bisphenol A degrading Sphingobium sp. strain BiD32.</title>
        <authorList>
            <person name="Nielsen J.L."/>
            <person name="Zhou N.A."/>
            <person name="Kjeldal H."/>
        </authorList>
    </citation>
    <scope>NUCLEOTIDE SEQUENCE [LARGE SCALE GENOMIC DNA]</scope>
    <source>
        <strain evidence="2">BiD32</strain>
    </source>
</reference>
<gene>
    <name evidence="1" type="ORF">EBBID32_34300</name>
</gene>